<keyword evidence="3 7" id="KW-0004">4Fe-4S</keyword>
<evidence type="ECO:0000256" key="2">
    <source>
        <dbReference type="ARBA" id="ARBA00009173"/>
    </source>
</evidence>
<comment type="caution">
    <text evidence="9">The sequence shown here is derived from an EMBL/GenBank/DDBJ whole genome shotgun (WGS) entry which is preliminary data.</text>
</comment>
<dbReference type="Proteomes" id="UP000050417">
    <property type="component" value="Unassembled WGS sequence"/>
</dbReference>
<dbReference type="GO" id="GO:0048038">
    <property type="term" value="F:quinone binding"/>
    <property type="evidence" value="ECO:0007669"/>
    <property type="project" value="InterPro"/>
</dbReference>
<evidence type="ECO:0000313" key="10">
    <source>
        <dbReference type="Proteomes" id="UP000050417"/>
    </source>
</evidence>
<gene>
    <name evidence="9" type="ORF">ADN00_04290</name>
</gene>
<evidence type="ECO:0000256" key="7">
    <source>
        <dbReference type="RuleBase" id="RU004464"/>
    </source>
</evidence>
<dbReference type="GO" id="GO:0008137">
    <property type="term" value="F:NADH dehydrogenase (ubiquinone) activity"/>
    <property type="evidence" value="ECO:0007669"/>
    <property type="project" value="InterPro"/>
</dbReference>
<evidence type="ECO:0000256" key="1">
    <source>
        <dbReference type="ARBA" id="ARBA00001966"/>
    </source>
</evidence>
<evidence type="ECO:0000259" key="8">
    <source>
        <dbReference type="Pfam" id="PF01058"/>
    </source>
</evidence>
<organism evidence="9 10">
    <name type="scientific">Ornatilinea apprima</name>
    <dbReference type="NCBI Taxonomy" id="1134406"/>
    <lineage>
        <taxon>Bacteria</taxon>
        <taxon>Bacillati</taxon>
        <taxon>Chloroflexota</taxon>
        <taxon>Anaerolineae</taxon>
        <taxon>Anaerolineales</taxon>
        <taxon>Anaerolineaceae</taxon>
        <taxon>Ornatilinea</taxon>
    </lineage>
</organism>
<keyword evidence="7" id="KW-0520">NAD</keyword>
<dbReference type="EMBL" id="LGCL01000015">
    <property type="protein sequence ID" value="KPL79240.1"/>
    <property type="molecule type" value="Genomic_DNA"/>
</dbReference>
<dbReference type="InterPro" id="IPR006138">
    <property type="entry name" value="NADH_UQ_OxRdtase_20Kd_su"/>
</dbReference>
<keyword evidence="5 7" id="KW-0408">Iron</keyword>
<dbReference type="STRING" id="1134406.ADN00_04290"/>
<dbReference type="SUPFAM" id="SSF56770">
    <property type="entry name" value="HydA/Nqo6-like"/>
    <property type="match status" value="1"/>
</dbReference>
<protein>
    <submittedName>
        <fullName evidence="9">NADH-quinone oxidoreductase subunit B</fullName>
    </submittedName>
</protein>
<dbReference type="Gene3D" id="3.40.50.12280">
    <property type="match status" value="1"/>
</dbReference>
<dbReference type="PANTHER" id="PTHR42989:SF1">
    <property type="entry name" value="FORMATE HYDROGENLYASE SUBUNIT 7-RELATED"/>
    <property type="match status" value="1"/>
</dbReference>
<dbReference type="InterPro" id="IPR052375">
    <property type="entry name" value="Complex_I_20kDa-like"/>
</dbReference>
<dbReference type="Pfam" id="PF01058">
    <property type="entry name" value="Oxidored_q6"/>
    <property type="match status" value="1"/>
</dbReference>
<dbReference type="PROSITE" id="PS01150">
    <property type="entry name" value="COMPLEX1_20K"/>
    <property type="match status" value="1"/>
</dbReference>
<name>A0A0P6X8B7_9CHLR</name>
<keyword evidence="6 7" id="KW-0411">Iron-sulfur</keyword>
<comment type="cofactor">
    <cofactor evidence="1">
        <name>[4Fe-4S] cluster</name>
        <dbReference type="ChEBI" id="CHEBI:49883"/>
    </cofactor>
</comment>
<evidence type="ECO:0000256" key="4">
    <source>
        <dbReference type="ARBA" id="ARBA00022723"/>
    </source>
</evidence>
<comment type="similarity">
    <text evidence="2 7">Belongs to the complex I 20 kDa subunit family.</text>
</comment>
<keyword evidence="4 7" id="KW-0479">Metal-binding</keyword>
<dbReference type="InterPro" id="IPR006137">
    <property type="entry name" value="NADH_UbQ_OxRdtase-like_20kDa"/>
</dbReference>
<dbReference type="NCBIfam" id="TIGR01957">
    <property type="entry name" value="nuoB_fam"/>
    <property type="match status" value="1"/>
</dbReference>
<evidence type="ECO:0000256" key="6">
    <source>
        <dbReference type="ARBA" id="ARBA00023014"/>
    </source>
</evidence>
<accession>A0A0P6X8B7</accession>
<dbReference type="GO" id="GO:0046872">
    <property type="term" value="F:metal ion binding"/>
    <property type="evidence" value="ECO:0007669"/>
    <property type="project" value="UniProtKB-KW"/>
</dbReference>
<evidence type="ECO:0000256" key="3">
    <source>
        <dbReference type="ARBA" id="ARBA00022485"/>
    </source>
</evidence>
<dbReference type="NCBIfam" id="NF005012">
    <property type="entry name" value="PRK06411.1"/>
    <property type="match status" value="1"/>
</dbReference>
<evidence type="ECO:0000313" key="9">
    <source>
        <dbReference type="EMBL" id="KPL79240.1"/>
    </source>
</evidence>
<feature type="domain" description="NADH:ubiquinone oxidoreductase-like 20kDa subunit" evidence="8">
    <location>
        <begin position="23"/>
        <end position="134"/>
    </location>
</feature>
<dbReference type="AlphaFoldDB" id="A0A0P6X8B7"/>
<dbReference type="GO" id="GO:0051539">
    <property type="term" value="F:4 iron, 4 sulfur cluster binding"/>
    <property type="evidence" value="ECO:0007669"/>
    <property type="project" value="UniProtKB-KW"/>
</dbReference>
<keyword evidence="10" id="KW-1185">Reference proteome</keyword>
<evidence type="ECO:0000256" key="5">
    <source>
        <dbReference type="ARBA" id="ARBA00023004"/>
    </source>
</evidence>
<sequence length="164" mass="17921">MERIKTWARVNSPWAIHYNSGSCNGCDIELLTTITPHYDLERFGVKLQGSPRHADILLVTGAVSLQSRDRLLRIYNQMPEPKFVVAIGACAVSGGVFRGCYNVLSGVDKLLPVDAFIPGCPPRPEAIIYGVVQLLKNINNPNGSHPAQPLIIEDVPAEEEPYAG</sequence>
<proteinExistence type="inferred from homology"/>
<dbReference type="PANTHER" id="PTHR42989">
    <property type="entry name" value="HYDROGENASE-4 COMPONENT I"/>
    <property type="match status" value="1"/>
</dbReference>
<reference evidence="9 10" key="1">
    <citation type="submission" date="2015-07" db="EMBL/GenBank/DDBJ databases">
        <title>Genome sequence of Ornatilinea apprima DSM 23815.</title>
        <authorList>
            <person name="Hemp J."/>
            <person name="Ward L.M."/>
            <person name="Pace L.A."/>
            <person name="Fischer W.W."/>
        </authorList>
    </citation>
    <scope>NUCLEOTIDE SEQUENCE [LARGE SCALE GENOMIC DNA]</scope>
    <source>
        <strain evidence="9 10">P3M-1</strain>
    </source>
</reference>